<keyword evidence="2" id="KW-1185">Reference proteome</keyword>
<comment type="caution">
    <text evidence="1">The sequence shown here is derived from an EMBL/GenBank/DDBJ whole genome shotgun (WGS) entry which is preliminary data.</text>
</comment>
<proteinExistence type="predicted"/>
<gene>
    <name evidence="1" type="ORF">HID58_042694</name>
</gene>
<feature type="non-terminal residue" evidence="1">
    <location>
        <position position="1"/>
    </location>
</feature>
<evidence type="ECO:0000313" key="2">
    <source>
        <dbReference type="Proteomes" id="UP000824890"/>
    </source>
</evidence>
<sequence>EQNTPVTVERECQVLLEAVERCFQLEHWPLRSIVMKYSIPLFPDKNILQLGMLSTVSAIKEQMLCCLLCLSTQKTLIRNRDFLHYNHLLGIVAEILAWHFPATTSHVNHQPNQNQRTIKRVRKNIKRLEGLNVKR</sequence>
<dbReference type="EMBL" id="JAGKQM010000011">
    <property type="protein sequence ID" value="KAH0903191.1"/>
    <property type="molecule type" value="Genomic_DNA"/>
</dbReference>
<accession>A0ABQ8BEG3</accession>
<protein>
    <submittedName>
        <fullName evidence="1">Uncharacterized protein</fullName>
    </submittedName>
</protein>
<name>A0ABQ8BEG3_BRANA</name>
<dbReference type="Proteomes" id="UP000824890">
    <property type="component" value="Unassembled WGS sequence"/>
</dbReference>
<organism evidence="1 2">
    <name type="scientific">Brassica napus</name>
    <name type="common">Rape</name>
    <dbReference type="NCBI Taxonomy" id="3708"/>
    <lineage>
        <taxon>Eukaryota</taxon>
        <taxon>Viridiplantae</taxon>
        <taxon>Streptophyta</taxon>
        <taxon>Embryophyta</taxon>
        <taxon>Tracheophyta</taxon>
        <taxon>Spermatophyta</taxon>
        <taxon>Magnoliopsida</taxon>
        <taxon>eudicotyledons</taxon>
        <taxon>Gunneridae</taxon>
        <taxon>Pentapetalae</taxon>
        <taxon>rosids</taxon>
        <taxon>malvids</taxon>
        <taxon>Brassicales</taxon>
        <taxon>Brassicaceae</taxon>
        <taxon>Brassiceae</taxon>
        <taxon>Brassica</taxon>
    </lineage>
</organism>
<reference evidence="1 2" key="1">
    <citation type="submission" date="2021-05" db="EMBL/GenBank/DDBJ databases">
        <title>Genome Assembly of Synthetic Allotetraploid Brassica napus Reveals Homoeologous Exchanges between Subgenomes.</title>
        <authorList>
            <person name="Davis J.T."/>
        </authorList>
    </citation>
    <scope>NUCLEOTIDE SEQUENCE [LARGE SCALE GENOMIC DNA]</scope>
    <source>
        <strain evidence="2">cv. Da-Ae</strain>
        <tissue evidence="1">Seedling</tissue>
    </source>
</reference>
<evidence type="ECO:0000313" key="1">
    <source>
        <dbReference type="EMBL" id="KAH0903191.1"/>
    </source>
</evidence>